<reference evidence="6" key="1">
    <citation type="submission" date="2016-10" db="EMBL/GenBank/DDBJ databases">
        <authorList>
            <person name="Varghese N."/>
            <person name="Submissions S."/>
        </authorList>
    </citation>
    <scope>NUCLEOTIDE SEQUENCE [LARGE SCALE GENOMIC DNA]</scope>
    <source>
        <strain evidence="6">DSM 45419</strain>
    </source>
</reference>
<feature type="region of interest" description="Disordered" evidence="3">
    <location>
        <begin position="533"/>
        <end position="564"/>
    </location>
</feature>
<sequence>MAAEDDTREVAGAAGPLDLLLTQAAQGTLRRLSPGKPGLRFLGGLARRPDRVAARARSLAGQLAQIAVGTSDVAPSKRDRRFADPAWTENPLLRRLVQAYLATGETALGLLHDVPLEWKDAERVRFAGTNLVDALAPSNNPLISPVAWKALIDTAGANLVRGPRNLVRDLASPPRVPTMVDPDAYEVGRDLAVTPGAVVLRTPVFELIQYRPTTETVRTVPVLIVPPTINKYYVLDLAPGRSLVEHLVGQGQQVFMVSWRNPDARHRDWGFDTYATAILDALDAVEEISGEDATHLMGTCSGGILASMTAAVLAARGRQDRLASLSLLVTVLDQTRAGLLGATMDPDTAAQSVAASRRAGYLDGRKLAEVFAWLRPNDLIWNYWVNNYLQGKRPPKFDILSWNSDTTRMTAQLHADFVDMALNNKLTRPGSVTLLGTEVDLSQITVDSYVLAGSADHICPWQSCYRSSQLLGGKMRFVLSTNGHIAALVNPPGNPKSSYRVTDDNSAAVEEWSDTARTEKGSWWPDYSAWLGERSGPDKPAPEQLGSARFRVREDAPGSYVRDK</sequence>
<proteinExistence type="predicted"/>
<evidence type="ECO:0000256" key="1">
    <source>
        <dbReference type="ARBA" id="ARBA00022679"/>
    </source>
</evidence>
<feature type="compositionally biased region" description="Basic and acidic residues" evidence="3">
    <location>
        <begin position="551"/>
        <end position="564"/>
    </location>
</feature>
<evidence type="ECO:0000259" key="4">
    <source>
        <dbReference type="Pfam" id="PF07167"/>
    </source>
</evidence>
<accession>A0A1G9YE23</accession>
<dbReference type="PANTHER" id="PTHR36837:SF5">
    <property type="entry name" value="POLY-3-HYDROXYBUTYRATE SYNTHASE"/>
    <property type="match status" value="1"/>
</dbReference>
<dbReference type="STRING" id="1137991.SAMN05660642_03991"/>
<gene>
    <name evidence="5" type="ORF">SAMN05660642_03991</name>
</gene>
<dbReference type="GO" id="GO:0016746">
    <property type="term" value="F:acyltransferase activity"/>
    <property type="evidence" value="ECO:0007669"/>
    <property type="project" value="UniProtKB-KW"/>
</dbReference>
<dbReference type="EMBL" id="FNHE01000011">
    <property type="protein sequence ID" value="SDN06866.1"/>
    <property type="molecule type" value="Genomic_DNA"/>
</dbReference>
<dbReference type="Pfam" id="PF07167">
    <property type="entry name" value="PhaC_N"/>
    <property type="match status" value="1"/>
</dbReference>
<keyword evidence="6" id="KW-1185">Reference proteome</keyword>
<protein>
    <submittedName>
        <fullName evidence="5">Polyhydroxyalkanoate synthase</fullName>
    </submittedName>
</protein>
<dbReference type="InterPro" id="IPR029058">
    <property type="entry name" value="AB_hydrolase_fold"/>
</dbReference>
<feature type="domain" description="Poly-beta-hydroxybutyrate polymerase N-terminal" evidence="4">
    <location>
        <begin position="78"/>
        <end position="246"/>
    </location>
</feature>
<evidence type="ECO:0000256" key="3">
    <source>
        <dbReference type="SAM" id="MobiDB-lite"/>
    </source>
</evidence>
<dbReference type="PANTHER" id="PTHR36837">
    <property type="entry name" value="POLY(3-HYDROXYALKANOATE) POLYMERASE SUBUNIT PHAC"/>
    <property type="match status" value="1"/>
</dbReference>
<dbReference type="Proteomes" id="UP000198680">
    <property type="component" value="Unassembled WGS sequence"/>
</dbReference>
<evidence type="ECO:0000256" key="2">
    <source>
        <dbReference type="ARBA" id="ARBA00023315"/>
    </source>
</evidence>
<dbReference type="SUPFAM" id="SSF53474">
    <property type="entry name" value="alpha/beta-Hydrolases"/>
    <property type="match status" value="1"/>
</dbReference>
<name>A0A1G9YE23_9ACTN</name>
<keyword evidence="2" id="KW-0012">Acyltransferase</keyword>
<evidence type="ECO:0000313" key="6">
    <source>
        <dbReference type="Proteomes" id="UP000198680"/>
    </source>
</evidence>
<dbReference type="Gene3D" id="3.40.50.1820">
    <property type="entry name" value="alpha/beta hydrolase"/>
    <property type="match status" value="1"/>
</dbReference>
<organism evidence="5 6">
    <name type="scientific">Geodermatophilus siccatus</name>
    <dbReference type="NCBI Taxonomy" id="1137991"/>
    <lineage>
        <taxon>Bacteria</taxon>
        <taxon>Bacillati</taxon>
        <taxon>Actinomycetota</taxon>
        <taxon>Actinomycetes</taxon>
        <taxon>Geodermatophilales</taxon>
        <taxon>Geodermatophilaceae</taxon>
        <taxon>Geodermatophilus</taxon>
    </lineage>
</organism>
<dbReference type="OrthoDB" id="7208816at2"/>
<dbReference type="AlphaFoldDB" id="A0A1G9YE23"/>
<dbReference type="GO" id="GO:0042619">
    <property type="term" value="P:poly-hydroxybutyrate biosynthetic process"/>
    <property type="evidence" value="ECO:0007669"/>
    <property type="project" value="InterPro"/>
</dbReference>
<dbReference type="InterPro" id="IPR051321">
    <property type="entry name" value="PHA/PHB_synthase"/>
</dbReference>
<dbReference type="RefSeq" id="WP_091222455.1">
    <property type="nucleotide sequence ID" value="NZ_FNHE01000011.1"/>
</dbReference>
<dbReference type="InterPro" id="IPR010941">
    <property type="entry name" value="PhaC_N"/>
</dbReference>
<evidence type="ECO:0000313" key="5">
    <source>
        <dbReference type="EMBL" id="SDN06866.1"/>
    </source>
</evidence>
<keyword evidence="1" id="KW-0808">Transferase</keyword>